<dbReference type="Proteomes" id="UP000271162">
    <property type="component" value="Unassembled WGS sequence"/>
</dbReference>
<dbReference type="AlphaFoldDB" id="A0A0N4YU14"/>
<dbReference type="EMBL" id="UYSL01025465">
    <property type="protein sequence ID" value="VDL84475.1"/>
    <property type="molecule type" value="Genomic_DNA"/>
</dbReference>
<accession>A0A0N4YU14</accession>
<proteinExistence type="predicted"/>
<dbReference type="WBParaSite" id="NBR_0002073601-mRNA-1">
    <property type="protein sequence ID" value="NBR_0002073601-mRNA-1"/>
    <property type="gene ID" value="NBR_0002073601"/>
</dbReference>
<sequence length="161" mass="18426">MLALASSVKNADRFWEQWQHQYLTSLREQHTRTASSKRGSRITPKVGQIVLICDAIQPRHSWKQGRIDELRQDHEGAIREAVIMLPSKRKIRRPLNLLATINPVSQVVAVWTSLVHRRIKDKFGASANQEQQIWCIGESRAASLVHRRIKSDKFGASANQE</sequence>
<dbReference type="STRING" id="27835.A0A0N4YU14"/>
<reference evidence="2 3" key="2">
    <citation type="submission" date="2018-11" db="EMBL/GenBank/DDBJ databases">
        <authorList>
            <consortium name="Pathogen Informatics"/>
        </authorList>
    </citation>
    <scope>NUCLEOTIDE SEQUENCE [LARGE SCALE GENOMIC DNA]</scope>
</reference>
<protein>
    <submittedName>
        <fullName evidence="4">DUF5641 domain-containing protein</fullName>
    </submittedName>
</protein>
<reference evidence="4" key="1">
    <citation type="submission" date="2017-02" db="UniProtKB">
        <authorList>
            <consortium name="WormBaseParasite"/>
        </authorList>
    </citation>
    <scope>IDENTIFICATION</scope>
</reference>
<dbReference type="InterPro" id="IPR040676">
    <property type="entry name" value="DUF5641"/>
</dbReference>
<dbReference type="Pfam" id="PF18701">
    <property type="entry name" value="DUF5641"/>
    <property type="match status" value="1"/>
</dbReference>
<organism evidence="4">
    <name type="scientific">Nippostrongylus brasiliensis</name>
    <name type="common">Rat hookworm</name>
    <dbReference type="NCBI Taxonomy" id="27835"/>
    <lineage>
        <taxon>Eukaryota</taxon>
        <taxon>Metazoa</taxon>
        <taxon>Ecdysozoa</taxon>
        <taxon>Nematoda</taxon>
        <taxon>Chromadorea</taxon>
        <taxon>Rhabditida</taxon>
        <taxon>Rhabditina</taxon>
        <taxon>Rhabditomorpha</taxon>
        <taxon>Strongyloidea</taxon>
        <taxon>Heligmosomidae</taxon>
        <taxon>Nippostrongylus</taxon>
    </lineage>
</organism>
<name>A0A0N4YU14_NIPBR</name>
<feature type="domain" description="DUF5641" evidence="1">
    <location>
        <begin position="10"/>
        <end position="99"/>
    </location>
</feature>
<gene>
    <name evidence="2" type="ORF">NBR_LOCUS20737</name>
</gene>
<keyword evidence="3" id="KW-1185">Reference proteome</keyword>
<evidence type="ECO:0000313" key="2">
    <source>
        <dbReference type="EMBL" id="VDL84475.1"/>
    </source>
</evidence>
<evidence type="ECO:0000313" key="4">
    <source>
        <dbReference type="WBParaSite" id="NBR_0002073601-mRNA-1"/>
    </source>
</evidence>
<evidence type="ECO:0000259" key="1">
    <source>
        <dbReference type="Pfam" id="PF18701"/>
    </source>
</evidence>
<evidence type="ECO:0000313" key="3">
    <source>
        <dbReference type="Proteomes" id="UP000271162"/>
    </source>
</evidence>